<evidence type="ECO:0000259" key="5">
    <source>
        <dbReference type="PROSITE" id="PS51720"/>
    </source>
</evidence>
<dbReference type="InterPro" id="IPR027417">
    <property type="entry name" value="P-loop_NTPase"/>
</dbReference>
<evidence type="ECO:0000313" key="6">
    <source>
        <dbReference type="Proteomes" id="UP000694888"/>
    </source>
</evidence>
<organism evidence="6 7">
    <name type="scientific">Aplysia californica</name>
    <name type="common">California sea hare</name>
    <dbReference type="NCBI Taxonomy" id="6500"/>
    <lineage>
        <taxon>Eukaryota</taxon>
        <taxon>Metazoa</taxon>
        <taxon>Spiralia</taxon>
        <taxon>Lophotrochozoa</taxon>
        <taxon>Mollusca</taxon>
        <taxon>Gastropoda</taxon>
        <taxon>Heterobranchia</taxon>
        <taxon>Euthyneura</taxon>
        <taxon>Tectipleura</taxon>
        <taxon>Aplysiida</taxon>
        <taxon>Aplysioidea</taxon>
        <taxon>Aplysiidae</taxon>
        <taxon>Aplysia</taxon>
    </lineage>
</organism>
<dbReference type="RefSeq" id="XP_005112733.1">
    <property type="nucleotide sequence ID" value="XM_005112676.3"/>
</dbReference>
<feature type="domain" description="AIG1-type G" evidence="5">
    <location>
        <begin position="18"/>
        <end position="230"/>
    </location>
</feature>
<dbReference type="Pfam" id="PF04548">
    <property type="entry name" value="AIG1"/>
    <property type="match status" value="1"/>
</dbReference>
<reference evidence="7" key="1">
    <citation type="submission" date="2025-08" db="UniProtKB">
        <authorList>
            <consortium name="RefSeq"/>
        </authorList>
    </citation>
    <scope>IDENTIFICATION</scope>
</reference>
<evidence type="ECO:0000313" key="7">
    <source>
        <dbReference type="RefSeq" id="XP_005112733.1"/>
    </source>
</evidence>
<evidence type="ECO:0000256" key="4">
    <source>
        <dbReference type="SAM" id="Coils"/>
    </source>
</evidence>
<accession>A0ABM0KAB6</accession>
<dbReference type="InterPro" id="IPR045058">
    <property type="entry name" value="GIMA/IAN/Toc"/>
</dbReference>
<keyword evidence="6" id="KW-1185">Reference proteome</keyword>
<keyword evidence="3" id="KW-0342">GTP-binding</keyword>
<dbReference type="PANTHER" id="PTHR10903">
    <property type="entry name" value="GTPASE, IMAP FAMILY MEMBER-RELATED"/>
    <property type="match status" value="1"/>
</dbReference>
<protein>
    <submittedName>
        <fullName evidence="7">GTPase IMAP family member 7</fullName>
    </submittedName>
</protein>
<dbReference type="Gene3D" id="3.40.50.300">
    <property type="entry name" value="P-loop containing nucleotide triphosphate hydrolases"/>
    <property type="match status" value="1"/>
</dbReference>
<comment type="similarity">
    <text evidence="1">Belongs to the TRAFAC class TrmE-Era-EngA-EngB-Septin-like GTPase superfamily. AIG1/Toc34/Toc159-like paraseptin GTPase family. IAN subfamily.</text>
</comment>
<evidence type="ECO:0000256" key="3">
    <source>
        <dbReference type="ARBA" id="ARBA00023134"/>
    </source>
</evidence>
<dbReference type="PROSITE" id="PS51720">
    <property type="entry name" value="G_AIG1"/>
    <property type="match status" value="1"/>
</dbReference>
<gene>
    <name evidence="7" type="primary">LOC101855696</name>
</gene>
<keyword evidence="4" id="KW-0175">Coiled coil</keyword>
<name>A0ABM0KAB6_APLCA</name>
<dbReference type="InterPro" id="IPR006703">
    <property type="entry name" value="G_AIG1"/>
</dbReference>
<dbReference type="SUPFAM" id="SSF52540">
    <property type="entry name" value="P-loop containing nucleoside triphosphate hydrolases"/>
    <property type="match status" value="1"/>
</dbReference>
<evidence type="ECO:0000256" key="2">
    <source>
        <dbReference type="ARBA" id="ARBA00022741"/>
    </source>
</evidence>
<feature type="coiled-coil region" evidence="4">
    <location>
        <begin position="324"/>
        <end position="358"/>
    </location>
</feature>
<dbReference type="Proteomes" id="UP000694888">
    <property type="component" value="Unplaced"/>
</dbReference>
<proteinExistence type="inferred from homology"/>
<dbReference type="PANTHER" id="PTHR10903:SF62">
    <property type="entry name" value="GTPASE IMAP FAMILY MEMBER 4-LIKE-RELATED"/>
    <property type="match status" value="1"/>
</dbReference>
<dbReference type="GeneID" id="101855696"/>
<sequence>MAQAAEPVTSGNSTEVEGRELVLFLLGKTGHGKSSTGNTILARPAFETSDNSDSVTFFTQSGWSRVLSRLVQVVDGPGVCETRLSRGEAAQKMITDMSGGIALCPNGFDALIIVCRYGIRFTEEEHEAVESLKSVFGANFIRDFGIVIFTHGDQLDANNKKRGRQPETFETWCRKQSGHVRSLMDECDNRCLLFRNMDEEPGQVELLLQTVERLKQRGVRYSKDMFHAVRDEQERFITRENAVALRAEIQKKISLLQDGLNRLLLLAENTSDIDHLESAFESLQNDITALKSEIKIHDKGTGVLDSLKDCLESMGQSLLLRRERMRAANKANKLQDELDDLRIQIRENERQLQEATTQSKSSITPQMVFSAIADIAKIIMQVAPLFTAITSGNEDLSVGPTILELSDSE</sequence>
<keyword evidence="2" id="KW-0547">Nucleotide-binding</keyword>
<evidence type="ECO:0000256" key="1">
    <source>
        <dbReference type="ARBA" id="ARBA00008535"/>
    </source>
</evidence>
<feature type="coiled-coil region" evidence="4">
    <location>
        <begin position="266"/>
        <end position="293"/>
    </location>
</feature>